<reference evidence="2 3" key="1">
    <citation type="submission" date="2017-03" db="EMBL/GenBank/DDBJ databases">
        <title>Genome Survey of Euroglyphus maynei.</title>
        <authorList>
            <person name="Arlian L.G."/>
            <person name="Morgan M.S."/>
            <person name="Rider S.D."/>
        </authorList>
    </citation>
    <scope>NUCLEOTIDE SEQUENCE [LARGE SCALE GENOMIC DNA]</scope>
    <source>
        <strain evidence="2">Arlian Lab</strain>
        <tissue evidence="2">Whole body</tissue>
    </source>
</reference>
<protein>
    <submittedName>
        <fullName evidence="2">Uncharacterized protein</fullName>
    </submittedName>
</protein>
<dbReference type="EMBL" id="MUJZ01067888">
    <property type="protein sequence ID" value="OTF69981.1"/>
    <property type="molecule type" value="Genomic_DNA"/>
</dbReference>
<dbReference type="AlphaFoldDB" id="A0A1Y3ANG6"/>
<dbReference type="Proteomes" id="UP000194236">
    <property type="component" value="Unassembled WGS sequence"/>
</dbReference>
<proteinExistence type="predicted"/>
<evidence type="ECO:0000256" key="1">
    <source>
        <dbReference type="SAM" id="MobiDB-lite"/>
    </source>
</evidence>
<evidence type="ECO:0000313" key="3">
    <source>
        <dbReference type="Proteomes" id="UP000194236"/>
    </source>
</evidence>
<sequence>MSIEQDDTPGLPPTTSMAEALPRTLKNGPQEGVNYPNKVDYCGGLNIYKNYDYDFFKKILFNIL</sequence>
<comment type="caution">
    <text evidence="2">The sequence shown here is derived from an EMBL/GenBank/DDBJ whole genome shotgun (WGS) entry which is preliminary data.</text>
</comment>
<accession>A0A1Y3ANG6</accession>
<organism evidence="2 3">
    <name type="scientific">Euroglyphus maynei</name>
    <name type="common">Mayne's house dust mite</name>
    <dbReference type="NCBI Taxonomy" id="6958"/>
    <lineage>
        <taxon>Eukaryota</taxon>
        <taxon>Metazoa</taxon>
        <taxon>Ecdysozoa</taxon>
        <taxon>Arthropoda</taxon>
        <taxon>Chelicerata</taxon>
        <taxon>Arachnida</taxon>
        <taxon>Acari</taxon>
        <taxon>Acariformes</taxon>
        <taxon>Sarcoptiformes</taxon>
        <taxon>Astigmata</taxon>
        <taxon>Psoroptidia</taxon>
        <taxon>Analgoidea</taxon>
        <taxon>Pyroglyphidae</taxon>
        <taxon>Pyroglyphinae</taxon>
        <taxon>Euroglyphus</taxon>
    </lineage>
</organism>
<gene>
    <name evidence="2" type="ORF">BLA29_012581</name>
</gene>
<feature type="region of interest" description="Disordered" evidence="1">
    <location>
        <begin position="1"/>
        <end position="20"/>
    </location>
</feature>
<name>A0A1Y3ANG6_EURMA</name>
<keyword evidence="3" id="KW-1185">Reference proteome</keyword>
<evidence type="ECO:0000313" key="2">
    <source>
        <dbReference type="EMBL" id="OTF69981.1"/>
    </source>
</evidence>